<dbReference type="Proteomes" id="UP000444721">
    <property type="component" value="Unassembled WGS sequence"/>
</dbReference>
<dbReference type="SUPFAM" id="SSF48097">
    <property type="entry name" value="Regulator of G-protein signaling, RGS"/>
    <property type="match status" value="1"/>
</dbReference>
<dbReference type="VEuPathDB" id="AmoebaDB:FDP41_011063"/>
<evidence type="ECO:0000259" key="2">
    <source>
        <dbReference type="PROSITE" id="PS50105"/>
    </source>
</evidence>
<feature type="region of interest" description="Disordered" evidence="1">
    <location>
        <begin position="171"/>
        <end position="199"/>
    </location>
</feature>
<proteinExistence type="predicted"/>
<dbReference type="OrthoDB" id="5314041at2759"/>
<evidence type="ECO:0000256" key="1">
    <source>
        <dbReference type="SAM" id="MobiDB-lite"/>
    </source>
</evidence>
<dbReference type="VEuPathDB" id="AmoebaDB:NfTy_016730"/>
<dbReference type="SUPFAM" id="SSF47769">
    <property type="entry name" value="SAM/Pointed domain"/>
    <property type="match status" value="1"/>
</dbReference>
<evidence type="ECO:0000259" key="3">
    <source>
        <dbReference type="PROSITE" id="PS50132"/>
    </source>
</evidence>
<dbReference type="InterPro" id="IPR036305">
    <property type="entry name" value="RGS_sf"/>
</dbReference>
<dbReference type="VEuPathDB" id="AmoebaDB:NF0092000"/>
<accession>A0A6A5CCN0</accession>
<dbReference type="EMBL" id="VFQX01000007">
    <property type="protein sequence ID" value="KAF0983085.1"/>
    <property type="molecule type" value="Genomic_DNA"/>
</dbReference>
<feature type="domain" description="SAM" evidence="2">
    <location>
        <begin position="303"/>
        <end position="367"/>
    </location>
</feature>
<dbReference type="InterPro" id="IPR013761">
    <property type="entry name" value="SAM/pointed_sf"/>
</dbReference>
<dbReference type="GeneID" id="68118278"/>
<feature type="compositionally biased region" description="Low complexity" evidence="1">
    <location>
        <begin position="49"/>
        <end position="60"/>
    </location>
</feature>
<dbReference type="PROSITE" id="PS50132">
    <property type="entry name" value="RGS"/>
    <property type="match status" value="1"/>
</dbReference>
<dbReference type="RefSeq" id="XP_044567798.1">
    <property type="nucleotide sequence ID" value="XM_044701431.1"/>
</dbReference>
<keyword evidence="5" id="KW-1185">Reference proteome</keyword>
<protein>
    <recommendedName>
        <fullName evidence="6">SAM domain-containing protein</fullName>
    </recommendedName>
</protein>
<dbReference type="PROSITE" id="PS50105">
    <property type="entry name" value="SAM_DOMAIN"/>
    <property type="match status" value="1"/>
</dbReference>
<gene>
    <name evidence="4" type="ORF">FDP41_011063</name>
</gene>
<dbReference type="Pfam" id="PF00536">
    <property type="entry name" value="SAM_1"/>
    <property type="match status" value="1"/>
</dbReference>
<evidence type="ECO:0008006" key="6">
    <source>
        <dbReference type="Google" id="ProtNLM"/>
    </source>
</evidence>
<dbReference type="OMA" id="WVLSKAI"/>
<dbReference type="InterPro" id="IPR001660">
    <property type="entry name" value="SAM"/>
</dbReference>
<feature type="compositionally biased region" description="Low complexity" evidence="1">
    <location>
        <begin position="179"/>
        <end position="189"/>
    </location>
</feature>
<organism evidence="4 5">
    <name type="scientific">Naegleria fowleri</name>
    <name type="common">Brain eating amoeba</name>
    <dbReference type="NCBI Taxonomy" id="5763"/>
    <lineage>
        <taxon>Eukaryota</taxon>
        <taxon>Discoba</taxon>
        <taxon>Heterolobosea</taxon>
        <taxon>Tetramitia</taxon>
        <taxon>Eutetramitia</taxon>
        <taxon>Vahlkampfiidae</taxon>
        <taxon>Naegleria</taxon>
    </lineage>
</organism>
<reference evidence="4 5" key="1">
    <citation type="journal article" date="2019" name="Sci. Rep.">
        <title>Nanopore sequencing improves the draft genome of the human pathogenic amoeba Naegleria fowleri.</title>
        <authorList>
            <person name="Liechti N."/>
            <person name="Schurch N."/>
            <person name="Bruggmann R."/>
            <person name="Wittwer M."/>
        </authorList>
    </citation>
    <scope>NUCLEOTIDE SEQUENCE [LARGE SCALE GENOMIC DNA]</scope>
    <source>
        <strain evidence="4 5">ATCC 30894</strain>
    </source>
</reference>
<sequence>MLAFKPSQQKTSMSSPFHHRSSSPSSPPSPTVTRNSSLNRISGGMSGVTNTTTTTLITTNSSPSGEFSNVSDLLKTYNNFESFIQQNDGKQRLKEYLESSRNEEQLLFVEIMEPYMAVLNPKVSCSTFPTNNNNNNNGKTSVDVSLNSLTENDIEWSSSNEIIMESVKNVSRRRRPSHHQYNPQHPQHPYNHHHHSLVQPSSSSLIQQEDDSPHWTFLDLCKIVFTQFLQDDSPYELNVSSKLKASVKKALISNSEEEAKKSLKSLYHQVLSQMKEEAFKHLRQSEDFKIWVLSKAIDFSQKAEQHSVQSFLEENEMAENWSLFKKKKLFVMKDIRDMTEEDFRKLGVKKLGHVKRLVRRTMEHFSSATTTTVQQ</sequence>
<dbReference type="InterPro" id="IPR044926">
    <property type="entry name" value="RGS_subdomain_2"/>
</dbReference>
<dbReference type="CDD" id="cd09487">
    <property type="entry name" value="SAM_superfamily"/>
    <property type="match status" value="1"/>
</dbReference>
<feature type="region of interest" description="Disordered" evidence="1">
    <location>
        <begin position="1"/>
        <end position="66"/>
    </location>
</feature>
<dbReference type="Gene3D" id="1.10.150.50">
    <property type="entry name" value="Transcription Factor, Ets-1"/>
    <property type="match status" value="1"/>
</dbReference>
<evidence type="ECO:0000313" key="4">
    <source>
        <dbReference type="EMBL" id="KAF0983085.1"/>
    </source>
</evidence>
<comment type="caution">
    <text evidence="4">The sequence shown here is derived from an EMBL/GenBank/DDBJ whole genome shotgun (WGS) entry which is preliminary data.</text>
</comment>
<evidence type="ECO:0000313" key="5">
    <source>
        <dbReference type="Proteomes" id="UP000444721"/>
    </source>
</evidence>
<feature type="compositionally biased region" description="Polar residues" evidence="1">
    <location>
        <begin position="1"/>
        <end position="11"/>
    </location>
</feature>
<name>A0A6A5CCN0_NAEFO</name>
<dbReference type="InterPro" id="IPR016137">
    <property type="entry name" value="RGS"/>
</dbReference>
<dbReference type="Gene3D" id="1.10.167.10">
    <property type="entry name" value="Regulator of G-protein Signalling 4, domain 2"/>
    <property type="match status" value="1"/>
</dbReference>
<feature type="domain" description="RGS" evidence="3">
    <location>
        <begin position="79"/>
        <end position="292"/>
    </location>
</feature>
<dbReference type="VEuPathDB" id="AmoebaDB:NF0091990"/>
<dbReference type="AlphaFoldDB" id="A0A6A5CCN0"/>